<accession>A0A1I3KEH5</accession>
<feature type="transmembrane region" description="Helical" evidence="4">
    <location>
        <begin position="43"/>
        <end position="64"/>
    </location>
</feature>
<organism evidence="6 7">
    <name type="scientific">Celeribacter neptunius</name>
    <dbReference type="NCBI Taxonomy" id="588602"/>
    <lineage>
        <taxon>Bacteria</taxon>
        <taxon>Pseudomonadati</taxon>
        <taxon>Pseudomonadota</taxon>
        <taxon>Alphaproteobacteria</taxon>
        <taxon>Rhodobacterales</taxon>
        <taxon>Roseobacteraceae</taxon>
        <taxon>Celeribacter</taxon>
    </lineage>
</organism>
<dbReference type="InterPro" id="IPR016032">
    <property type="entry name" value="Sig_transdc_resp-reg_C-effctor"/>
</dbReference>
<dbReference type="OrthoDB" id="8277135at2"/>
<dbReference type="SUPFAM" id="SSF46894">
    <property type="entry name" value="C-terminal effector domain of the bipartite response regulators"/>
    <property type="match status" value="1"/>
</dbReference>
<dbReference type="PANTHER" id="PTHR44688:SF16">
    <property type="entry name" value="DNA-BINDING TRANSCRIPTIONAL ACTIVATOR DEVR_DOSR"/>
    <property type="match status" value="1"/>
</dbReference>
<evidence type="ECO:0000259" key="5">
    <source>
        <dbReference type="PROSITE" id="PS50043"/>
    </source>
</evidence>
<evidence type="ECO:0000313" key="6">
    <source>
        <dbReference type="EMBL" id="SFI70740.1"/>
    </source>
</evidence>
<evidence type="ECO:0000256" key="2">
    <source>
        <dbReference type="ARBA" id="ARBA00023125"/>
    </source>
</evidence>
<evidence type="ECO:0000256" key="3">
    <source>
        <dbReference type="ARBA" id="ARBA00023163"/>
    </source>
</evidence>
<feature type="domain" description="HTH luxR-type" evidence="5">
    <location>
        <begin position="94"/>
        <end position="159"/>
    </location>
</feature>
<dbReference type="Proteomes" id="UP000199630">
    <property type="component" value="Unassembled WGS sequence"/>
</dbReference>
<dbReference type="RefSeq" id="WP_090057210.1">
    <property type="nucleotide sequence ID" value="NZ_FORH01000001.1"/>
</dbReference>
<keyword evidence="1" id="KW-0805">Transcription regulation</keyword>
<dbReference type="InterPro" id="IPR036388">
    <property type="entry name" value="WH-like_DNA-bd_sf"/>
</dbReference>
<gene>
    <name evidence="6" type="ORF">SAMN04487991_0661</name>
</gene>
<evidence type="ECO:0000256" key="1">
    <source>
        <dbReference type="ARBA" id="ARBA00023015"/>
    </source>
</evidence>
<sequence length="166" mass="18244">MRPPIPTKSSAALIALVAVQAFCIVFFLSDVFADFQEAGGKPTSHLLIEAMAALTLIIAILFELRYMLTLIRRKERLEQSLDQASRAVFDVIESHFDDWRLSPAERDVAGFLVKGMSIAEIAQLRGNAEGTIKAHLNAIYRKSGTTNRGEMLSLLIDTLIGARPSA</sequence>
<protein>
    <submittedName>
        <fullName evidence="6">Regulatory protein, luxR family</fullName>
    </submittedName>
</protein>
<dbReference type="GO" id="GO:0006355">
    <property type="term" value="P:regulation of DNA-templated transcription"/>
    <property type="evidence" value="ECO:0007669"/>
    <property type="project" value="InterPro"/>
</dbReference>
<dbReference type="CDD" id="cd06170">
    <property type="entry name" value="LuxR_C_like"/>
    <property type="match status" value="1"/>
</dbReference>
<keyword evidence="7" id="KW-1185">Reference proteome</keyword>
<keyword evidence="4" id="KW-0812">Transmembrane</keyword>
<keyword evidence="2" id="KW-0238">DNA-binding</keyword>
<dbReference type="STRING" id="588602.SAMN04487991_0661"/>
<dbReference type="Gene3D" id="1.10.10.10">
    <property type="entry name" value="Winged helix-like DNA-binding domain superfamily/Winged helix DNA-binding domain"/>
    <property type="match status" value="1"/>
</dbReference>
<dbReference type="InterPro" id="IPR000792">
    <property type="entry name" value="Tscrpt_reg_LuxR_C"/>
</dbReference>
<evidence type="ECO:0000313" key="7">
    <source>
        <dbReference type="Proteomes" id="UP000199630"/>
    </source>
</evidence>
<keyword evidence="4" id="KW-0472">Membrane</keyword>
<evidence type="ECO:0000256" key="4">
    <source>
        <dbReference type="SAM" id="Phobius"/>
    </source>
</evidence>
<dbReference type="AlphaFoldDB" id="A0A1I3KEH5"/>
<name>A0A1I3KEH5_9RHOB</name>
<dbReference type="Pfam" id="PF00196">
    <property type="entry name" value="GerE"/>
    <property type="match status" value="1"/>
</dbReference>
<proteinExistence type="predicted"/>
<keyword evidence="4" id="KW-1133">Transmembrane helix</keyword>
<keyword evidence="3" id="KW-0804">Transcription</keyword>
<dbReference type="PRINTS" id="PR00038">
    <property type="entry name" value="HTHLUXR"/>
</dbReference>
<dbReference type="PANTHER" id="PTHR44688">
    <property type="entry name" value="DNA-BINDING TRANSCRIPTIONAL ACTIVATOR DEVR_DOSR"/>
    <property type="match status" value="1"/>
</dbReference>
<reference evidence="7" key="1">
    <citation type="submission" date="2016-10" db="EMBL/GenBank/DDBJ databases">
        <authorList>
            <person name="Varghese N."/>
            <person name="Submissions S."/>
        </authorList>
    </citation>
    <scope>NUCLEOTIDE SEQUENCE [LARGE SCALE GENOMIC DNA]</scope>
    <source>
        <strain evidence="7">DSM 26471</strain>
    </source>
</reference>
<dbReference type="EMBL" id="FORH01000001">
    <property type="protein sequence ID" value="SFI70740.1"/>
    <property type="molecule type" value="Genomic_DNA"/>
</dbReference>
<dbReference type="GO" id="GO:0003677">
    <property type="term" value="F:DNA binding"/>
    <property type="evidence" value="ECO:0007669"/>
    <property type="project" value="UniProtKB-KW"/>
</dbReference>
<dbReference type="PROSITE" id="PS50043">
    <property type="entry name" value="HTH_LUXR_2"/>
    <property type="match status" value="1"/>
</dbReference>
<dbReference type="SMART" id="SM00421">
    <property type="entry name" value="HTH_LUXR"/>
    <property type="match status" value="1"/>
</dbReference>